<dbReference type="SUPFAM" id="SSF53850">
    <property type="entry name" value="Periplasmic binding protein-like II"/>
    <property type="match status" value="1"/>
</dbReference>
<evidence type="ECO:0000256" key="1">
    <source>
        <dbReference type="ARBA" id="ARBA00005695"/>
    </source>
</evidence>
<dbReference type="InterPro" id="IPR000914">
    <property type="entry name" value="SBP_5_dom"/>
</dbReference>
<dbReference type="PANTHER" id="PTHR30290:SF9">
    <property type="entry name" value="OLIGOPEPTIDE-BINDING PROTEIN APPA"/>
    <property type="match status" value="1"/>
</dbReference>
<dbReference type="PIRSF" id="PIRSF002741">
    <property type="entry name" value="MppA"/>
    <property type="match status" value="1"/>
</dbReference>
<proteinExistence type="inferred from homology"/>
<evidence type="ECO:0000256" key="3">
    <source>
        <dbReference type="ARBA" id="ARBA00022729"/>
    </source>
</evidence>
<dbReference type="Pfam" id="PF00496">
    <property type="entry name" value="SBP_bac_5"/>
    <property type="match status" value="1"/>
</dbReference>
<evidence type="ECO:0000259" key="4">
    <source>
        <dbReference type="Pfam" id="PF00496"/>
    </source>
</evidence>
<dbReference type="InterPro" id="IPR030678">
    <property type="entry name" value="Peptide/Ni-bd"/>
</dbReference>
<dbReference type="Gene3D" id="3.10.105.10">
    <property type="entry name" value="Dipeptide-binding Protein, Domain 3"/>
    <property type="match status" value="1"/>
</dbReference>
<dbReference type="GO" id="GO:0015833">
    <property type="term" value="P:peptide transport"/>
    <property type="evidence" value="ECO:0007669"/>
    <property type="project" value="TreeGrafter"/>
</dbReference>
<evidence type="ECO:0000313" key="6">
    <source>
        <dbReference type="Proteomes" id="UP000178936"/>
    </source>
</evidence>
<dbReference type="GO" id="GO:0043190">
    <property type="term" value="C:ATP-binding cassette (ABC) transporter complex"/>
    <property type="evidence" value="ECO:0007669"/>
    <property type="project" value="InterPro"/>
</dbReference>
<keyword evidence="3" id="KW-0732">Signal</keyword>
<gene>
    <name evidence="5" type="ORF">A2226_00895</name>
</gene>
<comment type="caution">
    <text evidence="5">The sequence shown here is derived from an EMBL/GenBank/DDBJ whole genome shotgun (WGS) entry which is preliminary data.</text>
</comment>
<name>A0A1G2Q2N3_9BACT</name>
<keyword evidence="2" id="KW-0813">Transport</keyword>
<reference evidence="5 6" key="1">
    <citation type="journal article" date="2016" name="Nat. Commun.">
        <title>Thousands of microbial genomes shed light on interconnected biogeochemical processes in an aquifer system.</title>
        <authorList>
            <person name="Anantharaman K."/>
            <person name="Brown C.T."/>
            <person name="Hug L.A."/>
            <person name="Sharon I."/>
            <person name="Castelle C.J."/>
            <person name="Probst A.J."/>
            <person name="Thomas B.C."/>
            <person name="Singh A."/>
            <person name="Wilkins M.J."/>
            <person name="Karaoz U."/>
            <person name="Brodie E.L."/>
            <person name="Williams K.H."/>
            <person name="Hubbard S.S."/>
            <person name="Banfield J.F."/>
        </authorList>
    </citation>
    <scope>NUCLEOTIDE SEQUENCE [LARGE SCALE GENOMIC DNA]</scope>
</reference>
<accession>A0A1G2Q2N3</accession>
<dbReference type="InterPro" id="IPR039424">
    <property type="entry name" value="SBP_5"/>
</dbReference>
<dbReference type="EMBL" id="MHTB01000035">
    <property type="protein sequence ID" value="OHA54833.1"/>
    <property type="molecule type" value="Genomic_DNA"/>
</dbReference>
<dbReference type="GO" id="GO:0042597">
    <property type="term" value="C:periplasmic space"/>
    <property type="evidence" value="ECO:0007669"/>
    <property type="project" value="UniProtKB-ARBA"/>
</dbReference>
<evidence type="ECO:0000256" key="2">
    <source>
        <dbReference type="ARBA" id="ARBA00022448"/>
    </source>
</evidence>
<protein>
    <recommendedName>
        <fullName evidence="4">Solute-binding protein family 5 domain-containing protein</fullName>
    </recommendedName>
</protein>
<dbReference type="Gene3D" id="3.90.76.10">
    <property type="entry name" value="Dipeptide-binding Protein, Domain 1"/>
    <property type="match status" value="1"/>
</dbReference>
<feature type="domain" description="Solute-binding protein family 5" evidence="4">
    <location>
        <begin position="122"/>
        <end position="489"/>
    </location>
</feature>
<comment type="similarity">
    <text evidence="1">Belongs to the bacterial solute-binding protein 5 family.</text>
</comment>
<dbReference type="GO" id="GO:1904680">
    <property type="term" value="F:peptide transmembrane transporter activity"/>
    <property type="evidence" value="ECO:0007669"/>
    <property type="project" value="TreeGrafter"/>
</dbReference>
<dbReference type="AlphaFoldDB" id="A0A1G2Q2N3"/>
<dbReference type="Gene3D" id="3.40.190.10">
    <property type="entry name" value="Periplasmic binding protein-like II"/>
    <property type="match status" value="1"/>
</dbReference>
<evidence type="ECO:0000313" key="5">
    <source>
        <dbReference type="EMBL" id="OHA54833.1"/>
    </source>
</evidence>
<organism evidence="5 6">
    <name type="scientific">Candidatus Veblenbacteria bacterium RIFOXYA2_FULL_43_9</name>
    <dbReference type="NCBI Taxonomy" id="1802425"/>
    <lineage>
        <taxon>Bacteria</taxon>
        <taxon>Candidatus Vebleniibacteriota</taxon>
    </lineage>
</organism>
<dbReference type="PANTHER" id="PTHR30290">
    <property type="entry name" value="PERIPLASMIC BINDING COMPONENT OF ABC TRANSPORTER"/>
    <property type="match status" value="1"/>
</dbReference>
<dbReference type="Proteomes" id="UP000178936">
    <property type="component" value="Unassembled WGS sequence"/>
</dbReference>
<sequence length="589" mass="66096">MSWLGRSFGSSQQGRAEYGLRPAFGPSLPSWRQIRLLPRILTAHEKRAALSLIILVVFGGLALSWRLYEKSTTVTPQIGGEYKEGVVGNPRTANPLLATSDADLDLAFLTHRGLFSIDDQGKITEDLAESWELSPDKKTYLIKLRSGLHWSDGQPLTAADVVFTFASARQEKLASPLAGSFRDITITALDDGLTTSFTLKEPYVPFLYALTVGLIPQHIWQGIPFEKWLQSEASLKTVGAGPFRFNSLTRDGQGNIYNYILESNPYSYEAAPYFKKFSLRFYPDMPSALEALRQGMIDGLGDLSSQDKTNLNPNRFIVYDITLPQYTAIFYNPNTNNALKEAAIRQGLSYAINRPDLIQQALLGQAQPAASPFTFGEFKTKTNTQTITYDPTKTIQLFELAGYSRTEGDSIFKKGDQLLEITLTVVDNEVQLRVANVIKQQWEAVGVVVKIQPVANYLLQSEVLTPRNYQALLASEVVGLDPDPYPFWHSSQVAAPGLNLAQFQNREADQLLVEARQMFDESARLEKYANWQNILRQESPATFLYSINYSYAQNYSVKGFSRSIMGQPAERFWSADGWYRRTTRSRASK</sequence>